<name>A0A0G1C2T2_9BACT</name>
<dbReference type="AlphaFoldDB" id="A0A0G1C2T2"/>
<dbReference type="STRING" id="1618369.UV54_C0027G0009"/>
<dbReference type="Proteomes" id="UP000034213">
    <property type="component" value="Unassembled WGS sequence"/>
</dbReference>
<comment type="caution">
    <text evidence="1">The sequence shown here is derived from an EMBL/GenBank/DDBJ whole genome shotgun (WGS) entry which is preliminary data.</text>
</comment>
<gene>
    <name evidence="1" type="ORF">UV54_C0027G0009</name>
</gene>
<proteinExistence type="predicted"/>
<accession>A0A0G1C2T2</accession>
<organism evidence="1 2">
    <name type="scientific">Candidatus Beckwithbacteria bacterium GW2011_GWA2_43_10</name>
    <dbReference type="NCBI Taxonomy" id="1618369"/>
    <lineage>
        <taxon>Bacteria</taxon>
        <taxon>Candidatus Beckwithiibacteriota</taxon>
    </lineage>
</organism>
<evidence type="ECO:0000313" key="1">
    <source>
        <dbReference type="EMBL" id="KKS79872.1"/>
    </source>
</evidence>
<evidence type="ECO:0000313" key="2">
    <source>
        <dbReference type="Proteomes" id="UP000034213"/>
    </source>
</evidence>
<evidence type="ECO:0008006" key="3">
    <source>
        <dbReference type="Google" id="ProtNLM"/>
    </source>
</evidence>
<reference evidence="1 2" key="1">
    <citation type="journal article" date="2015" name="Nature">
        <title>rRNA introns, odd ribosomes, and small enigmatic genomes across a large radiation of phyla.</title>
        <authorList>
            <person name="Brown C.T."/>
            <person name="Hug L.A."/>
            <person name="Thomas B.C."/>
            <person name="Sharon I."/>
            <person name="Castelle C.J."/>
            <person name="Singh A."/>
            <person name="Wilkins M.J."/>
            <person name="Williams K.H."/>
            <person name="Banfield J.F."/>
        </authorList>
    </citation>
    <scope>NUCLEOTIDE SEQUENCE [LARGE SCALE GENOMIC DNA]</scope>
</reference>
<dbReference type="EMBL" id="LCEW01000027">
    <property type="protein sequence ID" value="KKS79872.1"/>
    <property type="molecule type" value="Genomic_DNA"/>
</dbReference>
<dbReference type="PATRIC" id="fig|1618369.3.peg.405"/>
<sequence length="103" mass="12460">MVLTMDVQIDIKEVTIEFNEEKNLLLKETRKISFDEIIEAIDKNQILDDIEHRDKKRYLQQKILVVRVKNYVYAILYVRDKKRGVIFLKTIYPSRVLTKKYIK</sequence>
<protein>
    <recommendedName>
        <fullName evidence="3">Phage-Barnase-EndoU-ColicinE5/D-RelE like nuclease 3 domain-containing protein</fullName>
    </recommendedName>
</protein>